<sequence length="188" mass="20735">MPYIPLEEHLPGITGLLEYRKDTAAPIRELTQFLLRGPSSLTEGERELIATIVSHRNECRFCTAAHTAAADILLEEEETSARVKQDIATAPVSDKMKALLTIAALVQQGGKYVTPESIEKAKDLGATDIEIHDTVLIAALFCLYNRYVDGLSTVAPTDPGFYKGLGERLKNHGYNRLPQGYDHLKKKA</sequence>
<dbReference type="EMBL" id="PSRQ01000019">
    <property type="protein sequence ID" value="PWU23915.1"/>
    <property type="molecule type" value="Genomic_DNA"/>
</dbReference>
<dbReference type="AlphaFoldDB" id="A0A317JQ03"/>
<name>A0A317JQ03_9BACT</name>
<dbReference type="InterPro" id="IPR029032">
    <property type="entry name" value="AhpD-like"/>
</dbReference>
<protein>
    <submittedName>
        <fullName evidence="2">Carboxymuconolactone decarboxylase</fullName>
    </submittedName>
</protein>
<evidence type="ECO:0000313" key="2">
    <source>
        <dbReference type="EMBL" id="PWU23915.1"/>
    </source>
</evidence>
<dbReference type="PANTHER" id="PTHR35446">
    <property type="entry name" value="SI:CH211-175M2.5"/>
    <property type="match status" value="1"/>
</dbReference>
<dbReference type="InterPro" id="IPR003779">
    <property type="entry name" value="CMD-like"/>
</dbReference>
<dbReference type="NCBIfam" id="TIGR00778">
    <property type="entry name" value="ahpD_dom"/>
    <property type="match status" value="1"/>
</dbReference>
<comment type="caution">
    <text evidence="2">The sequence shown here is derived from an EMBL/GenBank/DDBJ whole genome shotgun (WGS) entry which is preliminary data.</text>
</comment>
<dbReference type="InterPro" id="IPR004675">
    <property type="entry name" value="AhpD_core"/>
</dbReference>
<reference evidence="2 3" key="1">
    <citation type="submission" date="2018-02" db="EMBL/GenBank/DDBJ databases">
        <title>Genomic Reconstructions from Amazon Rainforest and Pasture Soil Reveal Novel Insights into the Physiology of Candidate Phyla in Tropical Sites.</title>
        <authorList>
            <person name="Kroeger M.E."/>
            <person name="Delmont T."/>
            <person name="Eren A.M."/>
            <person name="Guo J."/>
            <person name="Meyer K.M."/>
            <person name="Khan K."/>
            <person name="Rodrigues J.L.M."/>
            <person name="Bohannan B.J.M."/>
            <person name="Tringe S."/>
            <person name="Borges C.D."/>
            <person name="Tiedje J."/>
            <person name="Tsai S.M."/>
            <person name="Nusslein K."/>
        </authorList>
    </citation>
    <scope>NUCLEOTIDE SEQUENCE [LARGE SCALE GENOMIC DNA]</scope>
    <source>
        <strain evidence="2">Amazon FNV 2010 28 9</strain>
    </source>
</reference>
<gene>
    <name evidence="2" type="ORF">C5B42_01330</name>
</gene>
<dbReference type="Gene3D" id="1.20.1290.10">
    <property type="entry name" value="AhpD-like"/>
    <property type="match status" value="1"/>
</dbReference>
<evidence type="ECO:0000313" key="3">
    <source>
        <dbReference type="Proteomes" id="UP000246104"/>
    </source>
</evidence>
<dbReference type="SUPFAM" id="SSF69118">
    <property type="entry name" value="AhpD-like"/>
    <property type="match status" value="1"/>
</dbReference>
<feature type="domain" description="Carboxymuconolactone decarboxylase-like" evidence="1">
    <location>
        <begin position="88"/>
        <end position="150"/>
    </location>
</feature>
<feature type="domain" description="Carboxymuconolactone decarboxylase-like" evidence="1">
    <location>
        <begin position="27"/>
        <end position="70"/>
    </location>
</feature>
<dbReference type="Pfam" id="PF02627">
    <property type="entry name" value="CMD"/>
    <property type="match status" value="2"/>
</dbReference>
<organism evidence="2 3">
    <name type="scientific">Candidatus Cerribacteria bacterium 'Amazon FNV 2010 28 9'</name>
    <dbReference type="NCBI Taxonomy" id="2081795"/>
    <lineage>
        <taxon>Bacteria</taxon>
        <taxon>Candidatus Cerribacteria</taxon>
    </lineage>
</organism>
<accession>A0A317JQ03</accession>
<evidence type="ECO:0000259" key="1">
    <source>
        <dbReference type="Pfam" id="PF02627"/>
    </source>
</evidence>
<dbReference type="GO" id="GO:0051920">
    <property type="term" value="F:peroxiredoxin activity"/>
    <property type="evidence" value="ECO:0007669"/>
    <property type="project" value="InterPro"/>
</dbReference>
<dbReference type="PANTHER" id="PTHR35446:SF2">
    <property type="entry name" value="CARBOXYMUCONOLACTONE DECARBOXYLASE-LIKE DOMAIN-CONTAINING PROTEIN"/>
    <property type="match status" value="1"/>
</dbReference>
<proteinExistence type="predicted"/>
<dbReference type="Proteomes" id="UP000246104">
    <property type="component" value="Unassembled WGS sequence"/>
</dbReference>